<keyword evidence="5" id="KW-0133">Cell shape</keyword>
<dbReference type="EMBL" id="SSXH01000087">
    <property type="protein sequence ID" value="THJ75367.1"/>
    <property type="molecule type" value="Genomic_DNA"/>
</dbReference>
<evidence type="ECO:0000313" key="10">
    <source>
        <dbReference type="Proteomes" id="UP000305282"/>
    </source>
</evidence>
<comment type="similarity">
    <text evidence="2">Belongs to the MreD family.</text>
</comment>
<dbReference type="RefSeq" id="WP_136447280.1">
    <property type="nucleotide sequence ID" value="NZ_SSXH01000087.1"/>
</dbReference>
<keyword evidence="6 8" id="KW-1133">Transmembrane helix</keyword>
<keyword evidence="7 8" id="KW-0472">Membrane</keyword>
<comment type="caution">
    <text evidence="9">The sequence shown here is derived from an EMBL/GenBank/DDBJ whole genome shotgun (WGS) entry which is preliminary data.</text>
</comment>
<reference evidence="9 10" key="1">
    <citation type="submission" date="2019-04" db="EMBL/GenBank/DDBJ databases">
        <title>Draft genome sequences for three unisolated Alnus-infective Frankia Sp+ strains, AgTrS, AiOr and AvVan, the first sequenced Frankia strains able to sporulate in-planta.</title>
        <authorList>
            <person name="Bethencourt L."/>
            <person name="Vautrin F."/>
            <person name="Taib N."/>
            <person name="Dubost A."/>
            <person name="Castro-Garcia L."/>
            <person name="Imbaud O."/>
            <person name="Abrouk D."/>
            <person name="Fournier P."/>
            <person name="Briolay J."/>
            <person name="Nguyen A."/>
            <person name="Normand P."/>
            <person name="Fernandez M.P."/>
            <person name="Brochier-Armanet C."/>
            <person name="Herrera-Belaroussi A."/>
        </authorList>
    </citation>
    <scope>NUCLEOTIDE SEQUENCE [LARGE SCALE GENOMIC DNA]</scope>
    <source>
        <strain evidence="9 10">AvVan</strain>
    </source>
</reference>
<dbReference type="OrthoDB" id="3214313at2"/>
<dbReference type="Gene3D" id="1.10.1760.20">
    <property type="match status" value="1"/>
</dbReference>
<feature type="transmembrane region" description="Helical" evidence="8">
    <location>
        <begin position="81"/>
        <end position="99"/>
    </location>
</feature>
<evidence type="ECO:0000256" key="5">
    <source>
        <dbReference type="ARBA" id="ARBA00022960"/>
    </source>
</evidence>
<dbReference type="NCBIfam" id="TIGR03426">
    <property type="entry name" value="shape_MreD"/>
    <property type="match status" value="1"/>
</dbReference>
<dbReference type="GO" id="GO:0008360">
    <property type="term" value="P:regulation of cell shape"/>
    <property type="evidence" value="ECO:0007669"/>
    <property type="project" value="UniProtKB-KW"/>
</dbReference>
<comment type="subcellular location">
    <subcellularLocation>
        <location evidence="1">Cell membrane</location>
        <topology evidence="1">Multi-pass membrane protein</topology>
    </subcellularLocation>
</comment>
<keyword evidence="3" id="KW-1003">Cell membrane</keyword>
<gene>
    <name evidence="9" type="primary">mreD</name>
    <name evidence="9" type="ORF">E7Y31_05845</name>
</gene>
<dbReference type="Pfam" id="PF04093">
    <property type="entry name" value="MreD"/>
    <property type="match status" value="1"/>
</dbReference>
<dbReference type="AlphaFoldDB" id="A0A4S5ESF0"/>
<proteinExistence type="inferred from homology"/>
<dbReference type="InterPro" id="IPR007227">
    <property type="entry name" value="Cell_shape_determining_MreD"/>
</dbReference>
<feature type="transmembrane region" description="Helical" evidence="8">
    <location>
        <begin position="143"/>
        <end position="166"/>
    </location>
</feature>
<evidence type="ECO:0000256" key="6">
    <source>
        <dbReference type="ARBA" id="ARBA00022989"/>
    </source>
</evidence>
<evidence type="ECO:0000313" key="9">
    <source>
        <dbReference type="EMBL" id="THJ75367.1"/>
    </source>
</evidence>
<keyword evidence="10" id="KW-1185">Reference proteome</keyword>
<sequence>MWDIADSSDTVRVRTFVVAIALLAVAFIGQVSIVARLGLPGGRLDLVLVLLAAISLIEGPLVGAVSGFVVGVLADLASSHVLGQSALVMCLVGYAVGLVMDAADRSVAVPLAAIGGASVAGTLGYAATTSIFGAAALTGGEAVVRALVAGVYAVLLTPFVFPLLTAGSRRLSGRLRQPSGRLRRGAR</sequence>
<evidence type="ECO:0000256" key="1">
    <source>
        <dbReference type="ARBA" id="ARBA00004651"/>
    </source>
</evidence>
<feature type="transmembrane region" description="Helical" evidence="8">
    <location>
        <begin position="46"/>
        <end position="69"/>
    </location>
</feature>
<evidence type="ECO:0000256" key="7">
    <source>
        <dbReference type="ARBA" id="ARBA00023136"/>
    </source>
</evidence>
<organism evidence="9 10">
    <name type="scientific">Candidatus Frankia alpina</name>
    <dbReference type="NCBI Taxonomy" id="2699483"/>
    <lineage>
        <taxon>Bacteria</taxon>
        <taxon>Bacillati</taxon>
        <taxon>Actinomycetota</taxon>
        <taxon>Actinomycetes</taxon>
        <taxon>Frankiales</taxon>
        <taxon>Frankiaceae</taxon>
        <taxon>Frankia</taxon>
    </lineage>
</organism>
<feature type="transmembrane region" description="Helical" evidence="8">
    <location>
        <begin position="111"/>
        <end position="137"/>
    </location>
</feature>
<keyword evidence="4 8" id="KW-0812">Transmembrane</keyword>
<dbReference type="Proteomes" id="UP000305282">
    <property type="component" value="Unassembled WGS sequence"/>
</dbReference>
<evidence type="ECO:0000256" key="4">
    <source>
        <dbReference type="ARBA" id="ARBA00022692"/>
    </source>
</evidence>
<evidence type="ECO:0000256" key="8">
    <source>
        <dbReference type="SAM" id="Phobius"/>
    </source>
</evidence>
<dbReference type="GO" id="GO:0005886">
    <property type="term" value="C:plasma membrane"/>
    <property type="evidence" value="ECO:0007669"/>
    <property type="project" value="UniProtKB-SubCell"/>
</dbReference>
<protein>
    <submittedName>
        <fullName evidence="9">Rod shape-determining protein MreD</fullName>
    </submittedName>
</protein>
<evidence type="ECO:0000256" key="2">
    <source>
        <dbReference type="ARBA" id="ARBA00007776"/>
    </source>
</evidence>
<accession>A0A4S5ESF0</accession>
<name>A0A4S5ESF0_9ACTN</name>
<feature type="transmembrane region" description="Helical" evidence="8">
    <location>
        <begin position="16"/>
        <end position="39"/>
    </location>
</feature>
<evidence type="ECO:0000256" key="3">
    <source>
        <dbReference type="ARBA" id="ARBA00022475"/>
    </source>
</evidence>